<dbReference type="CDD" id="cd12152">
    <property type="entry name" value="F1-ATPase_delta"/>
    <property type="match status" value="1"/>
</dbReference>
<keyword evidence="5" id="KW-0999">Mitochondrion inner membrane</keyword>
<evidence type="ECO:0000256" key="1">
    <source>
        <dbReference type="ARBA" id="ARBA00004273"/>
    </source>
</evidence>
<dbReference type="PANTHER" id="PTHR13822">
    <property type="entry name" value="ATP SYNTHASE DELTA/EPSILON CHAIN"/>
    <property type="match status" value="1"/>
</dbReference>
<dbReference type="Proteomes" id="UP000078046">
    <property type="component" value="Unassembled WGS sequence"/>
</dbReference>
<name>A0A177B5C0_9BILA</name>
<dbReference type="PANTHER" id="PTHR13822:SF7">
    <property type="entry name" value="ATP SYNTHASE SUBUNIT DELTA, MITOCHONDRIAL"/>
    <property type="match status" value="1"/>
</dbReference>
<dbReference type="OrthoDB" id="270171at2759"/>
<dbReference type="Pfam" id="PF02823">
    <property type="entry name" value="ATP-synt_DE_N"/>
    <property type="match status" value="1"/>
</dbReference>
<gene>
    <name evidence="14" type="ORF">A3Q56_03366</name>
</gene>
<keyword evidence="11" id="KW-0066">ATP synthesis</keyword>
<dbReference type="GO" id="GO:0046933">
    <property type="term" value="F:proton-transporting ATP synthase activity, rotational mechanism"/>
    <property type="evidence" value="ECO:0007669"/>
    <property type="project" value="InterPro"/>
</dbReference>
<keyword evidence="8" id="KW-0496">Mitochondrion</keyword>
<feature type="domain" description="ATP synthase F1 complex delta/epsilon subunit N-terminal" evidence="13">
    <location>
        <begin position="32"/>
        <end position="112"/>
    </location>
</feature>
<evidence type="ECO:0000256" key="2">
    <source>
        <dbReference type="ARBA" id="ARBA00005712"/>
    </source>
</evidence>
<comment type="similarity">
    <text evidence="2">Belongs to the ATPase epsilon chain family.</text>
</comment>
<dbReference type="GO" id="GO:0005743">
    <property type="term" value="C:mitochondrial inner membrane"/>
    <property type="evidence" value="ECO:0007669"/>
    <property type="project" value="UniProtKB-SubCell"/>
</dbReference>
<sequence>MFRLFSKIFLNSSRRTLSKEVASEIPTSVDILKLTFASPSQVLYNKSQIEQIDVPTFSGNMGILAKHVPTLAALKSGVIRVVESKGKTNSYFVTGGSLTINSDSSVQILAEEIAELKDIDKEAIDTLYSELESENQEWSDKDKALMQIKKECLNSIKNSV</sequence>
<evidence type="ECO:0000313" key="15">
    <source>
        <dbReference type="Proteomes" id="UP000078046"/>
    </source>
</evidence>
<comment type="subcellular location">
    <subcellularLocation>
        <location evidence="1">Mitochondrion inner membrane</location>
    </subcellularLocation>
</comment>
<dbReference type="InterPro" id="IPR020546">
    <property type="entry name" value="ATP_synth_F1_dsu/esu_N"/>
</dbReference>
<keyword evidence="6" id="KW-0809">Transit peptide</keyword>
<dbReference type="Gene3D" id="2.60.15.10">
    <property type="entry name" value="F0F1 ATP synthase delta/epsilon subunit, N-terminal"/>
    <property type="match status" value="1"/>
</dbReference>
<keyword evidence="4" id="KW-0375">Hydrogen ion transport</keyword>
<evidence type="ECO:0000256" key="8">
    <source>
        <dbReference type="ARBA" id="ARBA00023128"/>
    </source>
</evidence>
<evidence type="ECO:0000256" key="10">
    <source>
        <dbReference type="ARBA" id="ARBA00023196"/>
    </source>
</evidence>
<dbReference type="AlphaFoldDB" id="A0A177B5C0"/>
<dbReference type="SUPFAM" id="SSF51344">
    <property type="entry name" value="Epsilon subunit of F1F0-ATP synthase N-terminal domain"/>
    <property type="match status" value="1"/>
</dbReference>
<organism evidence="14 15">
    <name type="scientific">Intoshia linei</name>
    <dbReference type="NCBI Taxonomy" id="1819745"/>
    <lineage>
        <taxon>Eukaryota</taxon>
        <taxon>Metazoa</taxon>
        <taxon>Spiralia</taxon>
        <taxon>Lophotrochozoa</taxon>
        <taxon>Mesozoa</taxon>
        <taxon>Orthonectida</taxon>
        <taxon>Rhopaluridae</taxon>
        <taxon>Intoshia</taxon>
    </lineage>
</organism>
<keyword evidence="15" id="KW-1185">Reference proteome</keyword>
<dbReference type="InterPro" id="IPR036771">
    <property type="entry name" value="ATPsynth_dsu/esu_N"/>
</dbReference>
<evidence type="ECO:0000256" key="5">
    <source>
        <dbReference type="ARBA" id="ARBA00022792"/>
    </source>
</evidence>
<keyword evidence="9" id="KW-0472">Membrane</keyword>
<evidence type="ECO:0000256" key="3">
    <source>
        <dbReference type="ARBA" id="ARBA00022448"/>
    </source>
</evidence>
<keyword evidence="3" id="KW-0813">Transport</keyword>
<evidence type="ECO:0000256" key="9">
    <source>
        <dbReference type="ARBA" id="ARBA00023136"/>
    </source>
</evidence>
<dbReference type="FunFam" id="2.60.15.10:FF:000004">
    <property type="entry name" value="ATP synthase subunit delta, mitochondrial"/>
    <property type="match status" value="1"/>
</dbReference>
<evidence type="ECO:0000256" key="11">
    <source>
        <dbReference type="ARBA" id="ARBA00023310"/>
    </source>
</evidence>
<keyword evidence="10" id="KW-0139">CF(1)</keyword>
<evidence type="ECO:0000256" key="12">
    <source>
        <dbReference type="ARBA" id="ARBA00031669"/>
    </source>
</evidence>
<proteinExistence type="inferred from homology"/>
<reference evidence="14 15" key="1">
    <citation type="submission" date="2016-04" db="EMBL/GenBank/DDBJ databases">
        <title>The genome of Intoshia linei affirms orthonectids as highly simplified spiralians.</title>
        <authorList>
            <person name="Mikhailov K.V."/>
            <person name="Slusarev G.S."/>
            <person name="Nikitin M.A."/>
            <person name="Logacheva M.D."/>
            <person name="Penin A."/>
            <person name="Aleoshin V."/>
            <person name="Panchin Y.V."/>
        </authorList>
    </citation>
    <scope>NUCLEOTIDE SEQUENCE [LARGE SCALE GENOMIC DNA]</scope>
    <source>
        <strain evidence="14">Intl2013</strain>
        <tissue evidence="14">Whole animal</tissue>
    </source>
</reference>
<evidence type="ECO:0000256" key="7">
    <source>
        <dbReference type="ARBA" id="ARBA00023065"/>
    </source>
</evidence>
<keyword evidence="7" id="KW-0406">Ion transport</keyword>
<evidence type="ECO:0000256" key="6">
    <source>
        <dbReference type="ARBA" id="ARBA00022946"/>
    </source>
</evidence>
<evidence type="ECO:0000259" key="13">
    <source>
        <dbReference type="Pfam" id="PF02823"/>
    </source>
</evidence>
<protein>
    <recommendedName>
        <fullName evidence="12">F-ATPase delta subunit</fullName>
    </recommendedName>
</protein>
<evidence type="ECO:0000313" key="14">
    <source>
        <dbReference type="EMBL" id="OAF68902.1"/>
    </source>
</evidence>
<accession>A0A177B5C0</accession>
<dbReference type="InterPro" id="IPR001469">
    <property type="entry name" value="ATP_synth_F1_dsu/esu"/>
</dbReference>
<dbReference type="EMBL" id="LWCA01000370">
    <property type="protein sequence ID" value="OAF68902.1"/>
    <property type="molecule type" value="Genomic_DNA"/>
</dbReference>
<dbReference type="GO" id="GO:0045259">
    <property type="term" value="C:proton-transporting ATP synthase complex"/>
    <property type="evidence" value="ECO:0007669"/>
    <property type="project" value="UniProtKB-KW"/>
</dbReference>
<evidence type="ECO:0000256" key="4">
    <source>
        <dbReference type="ARBA" id="ARBA00022781"/>
    </source>
</evidence>
<dbReference type="HAMAP" id="MF_00530">
    <property type="entry name" value="ATP_synth_epsil_bac"/>
    <property type="match status" value="1"/>
</dbReference>
<comment type="caution">
    <text evidence="14">The sequence shown here is derived from an EMBL/GenBank/DDBJ whole genome shotgun (WGS) entry which is preliminary data.</text>
</comment>
<dbReference type="NCBIfam" id="TIGR01216">
    <property type="entry name" value="ATP_synt_epsi"/>
    <property type="match status" value="1"/>
</dbReference>